<name>A0A378ZSM4_9HYPH</name>
<keyword evidence="2" id="KW-0378">Hydrolase</keyword>
<evidence type="ECO:0000313" key="3">
    <source>
        <dbReference type="Proteomes" id="UP000255000"/>
    </source>
</evidence>
<gene>
    <name evidence="2" type="ORF">NCTC13350_00966</name>
</gene>
<dbReference type="InterPro" id="IPR050698">
    <property type="entry name" value="MBL"/>
</dbReference>
<protein>
    <submittedName>
        <fullName evidence="2">Ribonuclease TTHA0252</fullName>
        <ecNumber evidence="2">3.1.-.-</ecNumber>
    </submittedName>
</protein>
<dbReference type="EMBL" id="UGSK01000001">
    <property type="protein sequence ID" value="SUB00058.1"/>
    <property type="molecule type" value="Genomic_DNA"/>
</dbReference>
<accession>A0A378ZSM4</accession>
<dbReference type="PANTHER" id="PTHR11203">
    <property type="entry name" value="CLEAVAGE AND POLYADENYLATION SPECIFICITY FACTOR FAMILY MEMBER"/>
    <property type="match status" value="1"/>
</dbReference>
<dbReference type="Pfam" id="PF00753">
    <property type="entry name" value="Lactamase_B"/>
    <property type="match status" value="1"/>
</dbReference>
<dbReference type="NCBIfam" id="TIGR04122">
    <property type="entry name" value="Xnuc_lig_assoc"/>
    <property type="match status" value="1"/>
</dbReference>
<feature type="domain" description="Metallo-beta-lactamase" evidence="1">
    <location>
        <begin position="64"/>
        <end position="199"/>
    </location>
</feature>
<dbReference type="InterPro" id="IPR036866">
    <property type="entry name" value="RibonucZ/Hydroxyglut_hydro"/>
</dbReference>
<dbReference type="SUPFAM" id="SSF56281">
    <property type="entry name" value="Metallo-hydrolase/oxidoreductase"/>
    <property type="match status" value="1"/>
</dbReference>
<reference evidence="2 3" key="1">
    <citation type="submission" date="2018-06" db="EMBL/GenBank/DDBJ databases">
        <authorList>
            <consortium name="Pathogen Informatics"/>
            <person name="Doyle S."/>
        </authorList>
    </citation>
    <scope>NUCLEOTIDE SEQUENCE [LARGE SCALE GENOMIC DNA]</scope>
    <source>
        <strain evidence="2 3">NCTC13350</strain>
    </source>
</reference>
<dbReference type="InterPro" id="IPR001279">
    <property type="entry name" value="Metallo-B-lactamas"/>
</dbReference>
<proteinExistence type="predicted"/>
<dbReference type="GO" id="GO:0004521">
    <property type="term" value="F:RNA endonuclease activity"/>
    <property type="evidence" value="ECO:0007669"/>
    <property type="project" value="TreeGrafter"/>
</dbReference>
<dbReference type="AlphaFoldDB" id="A0A378ZSM4"/>
<dbReference type="Gene3D" id="3.60.15.10">
    <property type="entry name" value="Ribonuclease Z/Hydroxyacylglutathione hydrolase-like"/>
    <property type="match status" value="1"/>
</dbReference>
<organism evidence="2 3">
    <name type="scientific">Pannonibacter phragmitetus</name>
    <dbReference type="NCBI Taxonomy" id="121719"/>
    <lineage>
        <taxon>Bacteria</taxon>
        <taxon>Pseudomonadati</taxon>
        <taxon>Pseudomonadota</taxon>
        <taxon>Alphaproteobacteria</taxon>
        <taxon>Hyphomicrobiales</taxon>
        <taxon>Stappiaceae</taxon>
        <taxon>Pannonibacter</taxon>
    </lineage>
</organism>
<evidence type="ECO:0000259" key="1">
    <source>
        <dbReference type="Pfam" id="PF00753"/>
    </source>
</evidence>
<dbReference type="EC" id="3.1.-.-" evidence="2"/>
<dbReference type="GO" id="GO:0016787">
    <property type="term" value="F:hydrolase activity"/>
    <property type="evidence" value="ECO:0007669"/>
    <property type="project" value="UniProtKB-KW"/>
</dbReference>
<sequence>MASDYRSDGCCSKLFRDRNNPHVHRLWQMAAKALCFCPMSIAASSLLHLTPEGLFCPLADAHVDPVRPVARAIITHAHADHARAGHGAVLATQETLDIMALRYGEGFCGQRQTLAYGQRLDLGGVTLTLKPAGHVLGSAQVVLEAGGARAVISGDYKRQADPTCAPFELVPCDVFVTEATFGLPVFRHPDAGVEMAKLLASLALFPERTHLVGAYALGKAQHVIAELRRAGYDRTIYLHGALEKITAYYQSRGIALGPVEPVGRLGKELTGEIVLCPPGELAGRWARRFGDPVTAVASGWMRVRARARQRGAELPLVISDHVDWPDLTRTVLETGAAETWVTHGAEEALVHWCETVGRKARPLHMIGYGEDETETDSAPADTDT</sequence>
<dbReference type="Proteomes" id="UP000255000">
    <property type="component" value="Unassembled WGS sequence"/>
</dbReference>
<evidence type="ECO:0000313" key="2">
    <source>
        <dbReference type="EMBL" id="SUB00058.1"/>
    </source>
</evidence>
<dbReference type="InterPro" id="IPR026360">
    <property type="entry name" value="Xnuc_lig_assoc"/>
</dbReference>
<dbReference type="PANTHER" id="PTHR11203:SF49">
    <property type="entry name" value="BLL1145 PROTEIN"/>
    <property type="match status" value="1"/>
</dbReference>